<dbReference type="SUPFAM" id="SSF103647">
    <property type="entry name" value="TSP type-3 repeat"/>
    <property type="match status" value="1"/>
</dbReference>
<protein>
    <submittedName>
        <fullName evidence="7">Uncharacterized protein</fullName>
    </submittedName>
</protein>
<keyword evidence="6" id="KW-0812">Transmembrane</keyword>
<evidence type="ECO:0000313" key="7">
    <source>
        <dbReference type="EMBL" id="PIY94234.1"/>
    </source>
</evidence>
<keyword evidence="2" id="KW-0964">Secreted</keyword>
<keyword evidence="3" id="KW-0732">Signal</keyword>
<dbReference type="InterPro" id="IPR059100">
    <property type="entry name" value="TSP3_bac"/>
</dbReference>
<feature type="region of interest" description="Disordered" evidence="5">
    <location>
        <begin position="1"/>
        <end position="36"/>
    </location>
</feature>
<evidence type="ECO:0000256" key="4">
    <source>
        <dbReference type="ARBA" id="ARBA00022837"/>
    </source>
</evidence>
<evidence type="ECO:0000313" key="8">
    <source>
        <dbReference type="Proteomes" id="UP000228689"/>
    </source>
</evidence>
<name>A0A2M7RC34_9BACT</name>
<comment type="caution">
    <text evidence="7">The sequence shown here is derived from an EMBL/GenBank/DDBJ whole genome shotgun (WGS) entry which is preliminary data.</text>
</comment>
<dbReference type="PANTHER" id="PTHR37467:SF1">
    <property type="entry name" value="EXPORTED CALCIUM-BINDING GLYCOPROTEIN"/>
    <property type="match status" value="1"/>
</dbReference>
<reference evidence="8" key="1">
    <citation type="submission" date="2017-09" db="EMBL/GenBank/DDBJ databases">
        <title>Depth-based differentiation of microbial function through sediment-hosted aquifers and enrichment of novel symbionts in the deep terrestrial subsurface.</title>
        <authorList>
            <person name="Probst A.J."/>
            <person name="Ladd B."/>
            <person name="Jarett J.K."/>
            <person name="Geller-Mcgrath D.E."/>
            <person name="Sieber C.M.K."/>
            <person name="Emerson J.B."/>
            <person name="Anantharaman K."/>
            <person name="Thomas B.C."/>
            <person name="Malmstrom R."/>
            <person name="Stieglmeier M."/>
            <person name="Klingl A."/>
            <person name="Woyke T."/>
            <person name="Ryan C.M."/>
            <person name="Banfield J.F."/>
        </authorList>
    </citation>
    <scope>NUCLEOTIDE SEQUENCE [LARGE SCALE GENOMIC DNA]</scope>
</reference>
<gene>
    <name evidence="7" type="ORF">COY67_02770</name>
</gene>
<evidence type="ECO:0000256" key="2">
    <source>
        <dbReference type="ARBA" id="ARBA00022525"/>
    </source>
</evidence>
<dbReference type="AlphaFoldDB" id="A0A2M7RC34"/>
<evidence type="ECO:0000256" key="6">
    <source>
        <dbReference type="SAM" id="Phobius"/>
    </source>
</evidence>
<feature type="region of interest" description="Disordered" evidence="5">
    <location>
        <begin position="57"/>
        <end position="87"/>
    </location>
</feature>
<feature type="compositionally biased region" description="Basic and acidic residues" evidence="5">
    <location>
        <begin position="1"/>
        <end position="11"/>
    </location>
</feature>
<dbReference type="PANTHER" id="PTHR37467">
    <property type="entry name" value="EXPORTED CALCIUM-BINDING GLYCOPROTEIN-RELATED"/>
    <property type="match status" value="1"/>
</dbReference>
<dbReference type="EMBL" id="PFMC01000070">
    <property type="protein sequence ID" value="PIY94234.1"/>
    <property type="molecule type" value="Genomic_DNA"/>
</dbReference>
<accession>A0A2M7RC34</accession>
<feature type="transmembrane region" description="Helical" evidence="6">
    <location>
        <begin position="101"/>
        <end position="123"/>
    </location>
</feature>
<proteinExistence type="predicted"/>
<keyword evidence="6" id="KW-1133">Transmembrane helix</keyword>
<dbReference type="Pfam" id="PF18884">
    <property type="entry name" value="TSP3_bac"/>
    <property type="match status" value="2"/>
</dbReference>
<dbReference type="InterPro" id="IPR053180">
    <property type="entry name" value="Ca-binding_acidic-repeat"/>
</dbReference>
<evidence type="ECO:0000256" key="3">
    <source>
        <dbReference type="ARBA" id="ARBA00022729"/>
    </source>
</evidence>
<evidence type="ECO:0000256" key="5">
    <source>
        <dbReference type="SAM" id="MobiDB-lite"/>
    </source>
</evidence>
<dbReference type="GO" id="GO:0005509">
    <property type="term" value="F:calcium ion binding"/>
    <property type="evidence" value="ECO:0007669"/>
    <property type="project" value="InterPro"/>
</dbReference>
<feature type="region of interest" description="Disordered" evidence="5">
    <location>
        <begin position="216"/>
        <end position="252"/>
    </location>
</feature>
<comment type="subcellular location">
    <subcellularLocation>
        <location evidence="1">Secreted</location>
    </subcellularLocation>
</comment>
<organism evidence="7 8">
    <name type="scientific">Candidatus Komeilibacteria bacterium CG_4_10_14_0_8_um_filter_37_78</name>
    <dbReference type="NCBI Taxonomy" id="1974471"/>
    <lineage>
        <taxon>Bacteria</taxon>
        <taxon>Candidatus Komeiliibacteriota</taxon>
    </lineage>
</organism>
<dbReference type="InterPro" id="IPR028974">
    <property type="entry name" value="TSP_type-3_rpt"/>
</dbReference>
<sequence length="252" mass="26636">MFEDLQAKKINDPAAAGGAIPPVNTPRPAPSLDMDKEPEDMFEVMDSASPGAPKIVIPPTPGPMQAKPAQRDLGPAEPLSTLPGGKATKGAKKAKLINFKLLSIIGSIIIIAVIVVIVVVYTIPTQEADLENDLLLNSNLNQSDPALPDLGAPVTDSINDSQDQIDQPAEIIDSNIDSDGDGLTDRQETVIGTDPFNPDSDGDGLFDNEEVVLYETDPLNTDSDGDTFLDGDEVKNGYNPAGEGKLLQLPVE</sequence>
<dbReference type="Proteomes" id="UP000228689">
    <property type="component" value="Unassembled WGS sequence"/>
</dbReference>
<keyword evidence="6" id="KW-0472">Membrane</keyword>
<keyword evidence="4" id="KW-0106">Calcium</keyword>
<evidence type="ECO:0000256" key="1">
    <source>
        <dbReference type="ARBA" id="ARBA00004613"/>
    </source>
</evidence>